<reference evidence="2 3" key="1">
    <citation type="submission" date="2016-10" db="EMBL/GenBank/DDBJ databases">
        <authorList>
            <person name="de Groot N.N."/>
        </authorList>
    </citation>
    <scope>NUCLEOTIDE SEQUENCE [LARGE SCALE GENOMIC DNA]</scope>
    <source>
        <strain evidence="2 3">DSM 44468</strain>
    </source>
</reference>
<proteinExistence type="predicted"/>
<dbReference type="Gene3D" id="1.10.10.10">
    <property type="entry name" value="Winged helix-like DNA-binding domain superfamily/Winged helix DNA-binding domain"/>
    <property type="match status" value="1"/>
</dbReference>
<sequence>MPAPGKYSDELREWATRLAPEAIAAERQWMAAVGDPPGVAGRLDVHPEVLRMWGKRAEIDGTALLTVPRPSGSLRGRIPEPSRSAWS</sequence>
<evidence type="ECO:0000313" key="3">
    <source>
        <dbReference type="Proteomes" id="UP000199025"/>
    </source>
</evidence>
<accession>A0A1I4BJY2</accession>
<organism evidence="2 3">
    <name type="scientific">Amycolatopsis sacchari</name>
    <dbReference type="NCBI Taxonomy" id="115433"/>
    <lineage>
        <taxon>Bacteria</taxon>
        <taxon>Bacillati</taxon>
        <taxon>Actinomycetota</taxon>
        <taxon>Actinomycetes</taxon>
        <taxon>Pseudonocardiales</taxon>
        <taxon>Pseudonocardiaceae</taxon>
        <taxon>Amycolatopsis</taxon>
    </lineage>
</organism>
<keyword evidence="3" id="KW-1185">Reference proteome</keyword>
<feature type="region of interest" description="Disordered" evidence="1">
    <location>
        <begin position="68"/>
        <end position="87"/>
    </location>
</feature>
<dbReference type="AlphaFoldDB" id="A0A1I4BJY2"/>
<name>A0A1I4BJY2_9PSEU</name>
<dbReference type="EMBL" id="FORP01000029">
    <property type="protein sequence ID" value="SFK69172.1"/>
    <property type="molecule type" value="Genomic_DNA"/>
</dbReference>
<evidence type="ECO:0000256" key="1">
    <source>
        <dbReference type="SAM" id="MobiDB-lite"/>
    </source>
</evidence>
<gene>
    <name evidence="2" type="ORF">SAMN05421835_1297</name>
</gene>
<dbReference type="InterPro" id="IPR036388">
    <property type="entry name" value="WH-like_DNA-bd_sf"/>
</dbReference>
<protein>
    <submittedName>
        <fullName evidence="2">Uncharacterized protein</fullName>
    </submittedName>
</protein>
<evidence type="ECO:0000313" key="2">
    <source>
        <dbReference type="EMBL" id="SFK69172.1"/>
    </source>
</evidence>
<dbReference type="Proteomes" id="UP000199025">
    <property type="component" value="Unassembled WGS sequence"/>
</dbReference>